<dbReference type="PROSITE" id="PS00028">
    <property type="entry name" value="ZINC_FINGER_C2H2_1"/>
    <property type="match status" value="2"/>
</dbReference>
<keyword evidence="1" id="KW-0479">Metal-binding</keyword>
<keyword evidence="3 5" id="KW-0863">Zinc-finger</keyword>
<dbReference type="PANTHER" id="PTHR24408">
    <property type="entry name" value="ZINC FINGER PROTEIN"/>
    <property type="match status" value="1"/>
</dbReference>
<evidence type="ECO:0000256" key="1">
    <source>
        <dbReference type="ARBA" id="ARBA00022723"/>
    </source>
</evidence>
<evidence type="ECO:0000256" key="4">
    <source>
        <dbReference type="ARBA" id="ARBA00022833"/>
    </source>
</evidence>
<comment type="caution">
    <text evidence="8">The sequence shown here is derived from an EMBL/GenBank/DDBJ whole genome shotgun (WGS) entry which is preliminary data.</text>
</comment>
<sequence length="259" mass="29233">MWGLTFEPNPHDMMIQQAQLLANLNPQGLQSWLTKTRSTGKFLPLPSIDDETCDIRSTNTFIDKSLPCDKCGRLFRKGVEKLSDDKENGDETAEDRDIHELGEASHSTDEKFLRNKNIRKESKVTHKTGRPFCCSICGLTFKRAHHLNSHEGTHRDDVARPFVCALPNCGKAFKLKKYLIRHEPIHTEHQCEICGKVFEGKYITQHMNIVHGKETFSNLIRVPAEVQIAPGQQVQTPTLVPVTAITDDGNNTTTITTPF</sequence>
<dbReference type="InterPro" id="IPR013087">
    <property type="entry name" value="Znf_C2H2_type"/>
</dbReference>
<dbReference type="PROSITE" id="PS50157">
    <property type="entry name" value="ZINC_FINGER_C2H2_2"/>
    <property type="match status" value="2"/>
</dbReference>
<dbReference type="PANTHER" id="PTHR24408:SF58">
    <property type="entry name" value="TRANSCRIPTION FACTOR (TFIIIA), PUTATIVE (AFU_ORTHOLOGUE AFUA_1G05150)-RELATED"/>
    <property type="match status" value="1"/>
</dbReference>
<feature type="compositionally biased region" description="Basic and acidic residues" evidence="6">
    <location>
        <begin position="95"/>
        <end position="114"/>
    </location>
</feature>
<dbReference type="EMBL" id="LNIX01000002">
    <property type="protein sequence ID" value="OXA60110.1"/>
    <property type="molecule type" value="Genomic_DNA"/>
</dbReference>
<name>A0A226ES86_FOLCA</name>
<reference evidence="8 9" key="1">
    <citation type="submission" date="2015-12" db="EMBL/GenBank/DDBJ databases">
        <title>The genome of Folsomia candida.</title>
        <authorList>
            <person name="Faddeeva A."/>
            <person name="Derks M.F."/>
            <person name="Anvar Y."/>
            <person name="Smit S."/>
            <person name="Van Straalen N."/>
            <person name="Roelofs D."/>
        </authorList>
    </citation>
    <scope>NUCLEOTIDE SEQUENCE [LARGE SCALE GENOMIC DNA]</scope>
    <source>
        <strain evidence="8 9">VU population</strain>
        <tissue evidence="8">Whole body</tissue>
    </source>
</reference>
<evidence type="ECO:0000256" key="2">
    <source>
        <dbReference type="ARBA" id="ARBA00022737"/>
    </source>
</evidence>
<evidence type="ECO:0000259" key="7">
    <source>
        <dbReference type="PROSITE" id="PS50157"/>
    </source>
</evidence>
<dbReference type="OrthoDB" id="654211at2759"/>
<keyword evidence="2" id="KW-0677">Repeat</keyword>
<evidence type="ECO:0000313" key="8">
    <source>
        <dbReference type="EMBL" id="OXA60110.1"/>
    </source>
</evidence>
<organism evidence="8 9">
    <name type="scientific">Folsomia candida</name>
    <name type="common">Springtail</name>
    <dbReference type="NCBI Taxonomy" id="158441"/>
    <lineage>
        <taxon>Eukaryota</taxon>
        <taxon>Metazoa</taxon>
        <taxon>Ecdysozoa</taxon>
        <taxon>Arthropoda</taxon>
        <taxon>Hexapoda</taxon>
        <taxon>Collembola</taxon>
        <taxon>Entomobryomorpha</taxon>
        <taxon>Isotomoidea</taxon>
        <taxon>Isotomidae</taxon>
        <taxon>Proisotominae</taxon>
        <taxon>Folsomia</taxon>
    </lineage>
</organism>
<dbReference type="SMART" id="SM00355">
    <property type="entry name" value="ZnF_C2H2"/>
    <property type="match status" value="3"/>
</dbReference>
<protein>
    <submittedName>
        <fullName evidence="8">Replication initiator 1</fullName>
    </submittedName>
</protein>
<feature type="domain" description="C2H2-type" evidence="7">
    <location>
        <begin position="162"/>
        <end position="191"/>
    </location>
</feature>
<dbReference type="AlphaFoldDB" id="A0A226ES86"/>
<evidence type="ECO:0000256" key="5">
    <source>
        <dbReference type="PROSITE-ProRule" id="PRU00042"/>
    </source>
</evidence>
<keyword evidence="9" id="KW-1185">Reference proteome</keyword>
<accession>A0A226ES86</accession>
<keyword evidence="4" id="KW-0862">Zinc</keyword>
<proteinExistence type="predicted"/>
<gene>
    <name evidence="8" type="ORF">Fcan01_06185</name>
</gene>
<dbReference type="InterPro" id="IPR036236">
    <property type="entry name" value="Znf_C2H2_sf"/>
</dbReference>
<feature type="domain" description="C2H2-type" evidence="7">
    <location>
        <begin position="132"/>
        <end position="159"/>
    </location>
</feature>
<dbReference type="Proteomes" id="UP000198287">
    <property type="component" value="Unassembled WGS sequence"/>
</dbReference>
<evidence type="ECO:0000313" key="9">
    <source>
        <dbReference type="Proteomes" id="UP000198287"/>
    </source>
</evidence>
<dbReference type="GO" id="GO:0005634">
    <property type="term" value="C:nucleus"/>
    <property type="evidence" value="ECO:0007669"/>
    <property type="project" value="TreeGrafter"/>
</dbReference>
<dbReference type="Gene3D" id="3.30.160.60">
    <property type="entry name" value="Classic Zinc Finger"/>
    <property type="match status" value="2"/>
</dbReference>
<evidence type="ECO:0000256" key="3">
    <source>
        <dbReference type="ARBA" id="ARBA00022771"/>
    </source>
</evidence>
<evidence type="ECO:0000256" key="6">
    <source>
        <dbReference type="SAM" id="MobiDB-lite"/>
    </source>
</evidence>
<dbReference type="GO" id="GO:0043565">
    <property type="term" value="F:sequence-specific DNA binding"/>
    <property type="evidence" value="ECO:0007669"/>
    <property type="project" value="TreeGrafter"/>
</dbReference>
<dbReference type="SUPFAM" id="SSF57667">
    <property type="entry name" value="beta-beta-alpha zinc fingers"/>
    <property type="match status" value="2"/>
</dbReference>
<dbReference type="GO" id="GO:0000981">
    <property type="term" value="F:DNA-binding transcription factor activity, RNA polymerase II-specific"/>
    <property type="evidence" value="ECO:0007669"/>
    <property type="project" value="TreeGrafter"/>
</dbReference>
<dbReference type="GO" id="GO:0008270">
    <property type="term" value="F:zinc ion binding"/>
    <property type="evidence" value="ECO:0007669"/>
    <property type="project" value="UniProtKB-KW"/>
</dbReference>
<feature type="region of interest" description="Disordered" evidence="6">
    <location>
        <begin position="83"/>
        <end position="114"/>
    </location>
</feature>